<dbReference type="InterPro" id="IPR024992">
    <property type="entry name" value="DUF3891"/>
</dbReference>
<sequence>MIVYERESDFVMVTQDDHARVSGKFAKAWRNEYFIALDRKEDVELAVFEHDRGWIDLDETPFWNDEKQLPFSFRDFPLTPRFVFYKKGIDEVESKNKYAALLCSLQYTTLFEMIQDDAVPAFLYSEYERQHRLINDLNLTDNSAQEMIKFHLQILRFCDDLSLYICMYEPMVQHSDAEWFSKGFSQRFSFFNHEKITLEWAEKEKVILSHFPFSSEVVVKVPLKEVNKADIAKNGLSKAYKHAPKKERAVRFIPK</sequence>
<accession>I3DVK9</accession>
<evidence type="ECO:0000313" key="2">
    <source>
        <dbReference type="Proteomes" id="UP000010523"/>
    </source>
</evidence>
<dbReference type="GO" id="GO:0008168">
    <property type="term" value="F:methyltransferase activity"/>
    <property type="evidence" value="ECO:0007669"/>
    <property type="project" value="UniProtKB-KW"/>
</dbReference>
<comment type="caution">
    <text evidence="1">The sequence shown here is derived from an EMBL/GenBank/DDBJ whole genome shotgun (WGS) entry which is preliminary data.</text>
</comment>
<reference evidence="1 2" key="1">
    <citation type="journal article" date="2012" name="Appl. Environ. Microbiol.">
        <title>Genome Sequence of Thermotolerant Bacillus methanolicus: Features and Regulation Related to Methylotrophy and Production of L-Lysine and L-Glutamate from Methanol.</title>
        <authorList>
            <person name="Heggeset T.M."/>
            <person name="Krog A."/>
            <person name="Balzer S."/>
            <person name="Wentzel A."/>
            <person name="Ellingsen T.E."/>
            <person name="Brautaset T."/>
        </authorList>
    </citation>
    <scope>NUCLEOTIDE SEQUENCE [LARGE SCALE GENOMIC DNA]</scope>
    <source>
        <strain evidence="1 2">PB1</strain>
    </source>
</reference>
<keyword evidence="1" id="KW-0489">Methyltransferase</keyword>
<dbReference type="RefSeq" id="WP_004436609.1">
    <property type="nucleotide sequence ID" value="NZ_AFEU01000003.1"/>
</dbReference>
<organism evidence="1 2">
    <name type="scientific">Bacillus methanolicus PB1</name>
    <dbReference type="NCBI Taxonomy" id="997296"/>
    <lineage>
        <taxon>Bacteria</taxon>
        <taxon>Bacillati</taxon>
        <taxon>Bacillota</taxon>
        <taxon>Bacilli</taxon>
        <taxon>Bacillales</taxon>
        <taxon>Bacillaceae</taxon>
        <taxon>Bacillus</taxon>
    </lineage>
</organism>
<dbReference type="Proteomes" id="UP000010523">
    <property type="component" value="Unassembled WGS sequence"/>
</dbReference>
<dbReference type="EMBL" id="AFEU01000003">
    <property type="protein sequence ID" value="EIJ78280.1"/>
    <property type="molecule type" value="Genomic_DNA"/>
</dbReference>
<evidence type="ECO:0000313" key="1">
    <source>
        <dbReference type="EMBL" id="EIJ78280.1"/>
    </source>
</evidence>
<dbReference type="AlphaFoldDB" id="I3DVK9"/>
<keyword evidence="2" id="KW-1185">Reference proteome</keyword>
<dbReference type="eggNOG" id="ENOG502ZNH6">
    <property type="taxonomic scope" value="Bacteria"/>
</dbReference>
<dbReference type="STRING" id="997296.PB1_11989"/>
<keyword evidence="1" id="KW-0808">Transferase</keyword>
<dbReference type="PATRIC" id="fig|997296.3.peg.2527"/>
<dbReference type="OrthoDB" id="190426at2"/>
<gene>
    <name evidence="1" type="ORF">PB1_11989</name>
</gene>
<protein>
    <submittedName>
        <fullName evidence="1">Glycine/serine hydroxymethyltransferase</fullName>
    </submittedName>
</protein>
<proteinExistence type="predicted"/>
<dbReference type="Pfam" id="PF13030">
    <property type="entry name" value="DUF3891"/>
    <property type="match status" value="1"/>
</dbReference>
<dbReference type="GO" id="GO:0032259">
    <property type="term" value="P:methylation"/>
    <property type="evidence" value="ECO:0007669"/>
    <property type="project" value="UniProtKB-KW"/>
</dbReference>
<name>I3DVK9_BACMT</name>